<protein>
    <submittedName>
        <fullName evidence="1">Uncharacterized protein</fullName>
    </submittedName>
</protein>
<dbReference type="PATRIC" id="fig|1938.3.peg.402"/>
<dbReference type="Proteomes" id="UP000037432">
    <property type="component" value="Unassembled WGS sequence"/>
</dbReference>
<gene>
    <name evidence="1" type="ORF">ACM01_03885</name>
</gene>
<organism evidence="1 2">
    <name type="scientific">Streptomyces viridochromogenes</name>
    <dbReference type="NCBI Taxonomy" id="1938"/>
    <lineage>
        <taxon>Bacteria</taxon>
        <taxon>Bacillati</taxon>
        <taxon>Actinomycetota</taxon>
        <taxon>Actinomycetes</taxon>
        <taxon>Kitasatosporales</taxon>
        <taxon>Streptomycetaceae</taxon>
        <taxon>Streptomyces</taxon>
    </lineage>
</organism>
<comment type="caution">
    <text evidence="1">The sequence shown here is derived from an EMBL/GenBank/DDBJ whole genome shotgun (WGS) entry which is preliminary data.</text>
</comment>
<evidence type="ECO:0000313" key="2">
    <source>
        <dbReference type="Proteomes" id="UP000037432"/>
    </source>
</evidence>
<accession>A0A0J7ZNH8</accession>
<name>A0A0J7ZNH8_STRVR</name>
<dbReference type="AlphaFoldDB" id="A0A0J7ZNH8"/>
<proteinExistence type="predicted"/>
<evidence type="ECO:0000313" key="1">
    <source>
        <dbReference type="EMBL" id="KMS76962.1"/>
    </source>
</evidence>
<dbReference type="RefSeq" id="WP_048579562.1">
    <property type="nucleotide sequence ID" value="NZ_LFNT01000002.1"/>
</dbReference>
<dbReference type="EMBL" id="LFNT01000002">
    <property type="protein sequence ID" value="KMS76962.1"/>
    <property type="molecule type" value="Genomic_DNA"/>
</dbReference>
<dbReference type="OrthoDB" id="9946986at2"/>
<sequence length="148" mass="15642">MNHWVMLPPEPSEEVLCVKAAGSLIPGTELSLVGGLLVLTNQRLYHGPLNTRPAGELLAKMAAATGPAGSAKAVSLVVAWANEARAVPLREIASVEPLKKRSLRVVGRDGKHRDFGIAASVLAPIWSSKNVLHRDEMLTAIRSALAAA</sequence>
<reference evidence="1 2" key="1">
    <citation type="submission" date="2015-06" db="EMBL/GenBank/DDBJ databases">
        <authorList>
            <person name="Ju K.-S."/>
            <person name="Doroghazi J.R."/>
            <person name="Metcalf W.W."/>
        </authorList>
    </citation>
    <scope>NUCLEOTIDE SEQUENCE [LARGE SCALE GENOMIC DNA]</scope>
    <source>
        <strain evidence="1 2">NRRL 3414</strain>
    </source>
</reference>